<dbReference type="AlphaFoldDB" id="A0A835XH83"/>
<dbReference type="SMART" id="SM00220">
    <property type="entry name" value="S_TKc"/>
    <property type="match status" value="1"/>
</dbReference>
<evidence type="ECO:0000256" key="3">
    <source>
        <dbReference type="ARBA" id="ARBA00022741"/>
    </source>
</evidence>
<dbReference type="InterPro" id="IPR008271">
    <property type="entry name" value="Ser/Thr_kinase_AS"/>
</dbReference>
<evidence type="ECO:0000256" key="4">
    <source>
        <dbReference type="ARBA" id="ARBA00022777"/>
    </source>
</evidence>
<dbReference type="InterPro" id="IPR011009">
    <property type="entry name" value="Kinase-like_dom_sf"/>
</dbReference>
<keyword evidence="8" id="KW-0812">Transmembrane</keyword>
<dbReference type="GO" id="GO:0004674">
    <property type="term" value="F:protein serine/threonine kinase activity"/>
    <property type="evidence" value="ECO:0007669"/>
    <property type="project" value="UniProtKB-KW"/>
</dbReference>
<comment type="caution">
    <text evidence="10">The sequence shown here is derived from an EMBL/GenBank/DDBJ whole genome shotgun (WGS) entry which is preliminary data.</text>
</comment>
<dbReference type="Gene3D" id="3.30.200.20">
    <property type="entry name" value="Phosphorylase Kinase, domain 1"/>
    <property type="match status" value="1"/>
</dbReference>
<dbReference type="Pfam" id="PF07714">
    <property type="entry name" value="PK_Tyr_Ser-Thr"/>
    <property type="match status" value="1"/>
</dbReference>
<keyword evidence="5 6" id="KW-0067">ATP-binding</keyword>
<reference evidence="10" key="1">
    <citation type="journal article" date="2020" name="bioRxiv">
        <title>Comparative genomics of Chlamydomonas.</title>
        <authorList>
            <person name="Craig R.J."/>
            <person name="Hasan A.R."/>
            <person name="Ness R.W."/>
            <person name="Keightley P.D."/>
        </authorList>
    </citation>
    <scope>NUCLEOTIDE SEQUENCE</scope>
    <source>
        <strain evidence="10">CCAP 11/70</strain>
    </source>
</reference>
<keyword evidence="3 6" id="KW-0547">Nucleotide-binding</keyword>
<dbReference type="InterPro" id="IPR001245">
    <property type="entry name" value="Ser-Thr/Tyr_kinase_cat_dom"/>
</dbReference>
<dbReference type="PANTHER" id="PTHR44329">
    <property type="entry name" value="SERINE/THREONINE-PROTEIN KINASE TNNI3K-RELATED"/>
    <property type="match status" value="1"/>
</dbReference>
<evidence type="ECO:0000256" key="1">
    <source>
        <dbReference type="ARBA" id="ARBA00022527"/>
    </source>
</evidence>
<gene>
    <name evidence="10" type="ORF">HYH03_016561</name>
</gene>
<dbReference type="GO" id="GO:0005524">
    <property type="term" value="F:ATP binding"/>
    <property type="evidence" value="ECO:0007669"/>
    <property type="project" value="UniProtKB-UniRule"/>
</dbReference>
<evidence type="ECO:0000259" key="9">
    <source>
        <dbReference type="PROSITE" id="PS50011"/>
    </source>
</evidence>
<keyword evidence="1" id="KW-0723">Serine/threonine-protein kinase</keyword>
<dbReference type="InterPro" id="IPR017441">
    <property type="entry name" value="Protein_kinase_ATP_BS"/>
</dbReference>
<accession>A0A835XH83</accession>
<keyword evidence="8" id="KW-1133">Transmembrane helix</keyword>
<dbReference type="OrthoDB" id="339325at2759"/>
<dbReference type="PROSITE" id="PS00107">
    <property type="entry name" value="PROTEIN_KINASE_ATP"/>
    <property type="match status" value="1"/>
</dbReference>
<dbReference type="PANTHER" id="PTHR44329:SF214">
    <property type="entry name" value="PROTEIN KINASE DOMAIN-CONTAINING PROTEIN"/>
    <property type="match status" value="1"/>
</dbReference>
<feature type="region of interest" description="Disordered" evidence="7">
    <location>
        <begin position="154"/>
        <end position="188"/>
    </location>
</feature>
<dbReference type="Gene3D" id="1.10.510.10">
    <property type="entry name" value="Transferase(Phosphotransferase) domain 1"/>
    <property type="match status" value="1"/>
</dbReference>
<feature type="domain" description="Protein kinase" evidence="9">
    <location>
        <begin position="274"/>
        <end position="547"/>
    </location>
</feature>
<dbReference type="InterPro" id="IPR000719">
    <property type="entry name" value="Prot_kinase_dom"/>
</dbReference>
<feature type="binding site" evidence="6">
    <location>
        <position position="301"/>
    </location>
    <ligand>
        <name>ATP</name>
        <dbReference type="ChEBI" id="CHEBI:30616"/>
    </ligand>
</feature>
<feature type="compositionally biased region" description="Low complexity" evidence="7">
    <location>
        <begin position="71"/>
        <end position="90"/>
    </location>
</feature>
<proteinExistence type="predicted"/>
<keyword evidence="2" id="KW-0808">Transferase</keyword>
<organism evidence="10 11">
    <name type="scientific">Edaphochlamys debaryana</name>
    <dbReference type="NCBI Taxonomy" id="47281"/>
    <lineage>
        <taxon>Eukaryota</taxon>
        <taxon>Viridiplantae</taxon>
        <taxon>Chlorophyta</taxon>
        <taxon>core chlorophytes</taxon>
        <taxon>Chlorophyceae</taxon>
        <taxon>CS clade</taxon>
        <taxon>Chlamydomonadales</taxon>
        <taxon>Chlamydomonadales incertae sedis</taxon>
        <taxon>Edaphochlamys</taxon>
    </lineage>
</organism>
<dbReference type="SUPFAM" id="SSF56112">
    <property type="entry name" value="Protein kinase-like (PK-like)"/>
    <property type="match status" value="1"/>
</dbReference>
<evidence type="ECO:0000256" key="2">
    <source>
        <dbReference type="ARBA" id="ARBA00022679"/>
    </source>
</evidence>
<keyword evidence="11" id="KW-1185">Reference proteome</keyword>
<evidence type="ECO:0000256" key="5">
    <source>
        <dbReference type="ARBA" id="ARBA00022840"/>
    </source>
</evidence>
<feature type="compositionally biased region" description="Gly residues" evidence="7">
    <location>
        <begin position="91"/>
        <end position="103"/>
    </location>
</feature>
<keyword evidence="8" id="KW-0472">Membrane</keyword>
<evidence type="ECO:0000313" key="11">
    <source>
        <dbReference type="Proteomes" id="UP000612055"/>
    </source>
</evidence>
<evidence type="ECO:0000256" key="6">
    <source>
        <dbReference type="PROSITE-ProRule" id="PRU10141"/>
    </source>
</evidence>
<feature type="transmembrane region" description="Helical" evidence="8">
    <location>
        <begin position="109"/>
        <end position="132"/>
    </location>
</feature>
<sequence>MINAQVGSPGTLTPTNYNWAMRDVLYLCRITVPMDCIRQEGPIACMLATLRSLNNATSNSSMVAATGGAGATLPPQSSPSGDAAAAPQAGTGAGSGSGSGGGVSDSERAGIIAGTVVGGVVVLVGALLAVWWHRARRQRSADVEVGKAAEVGIQIDGNATPPATASGTGGDDESGSTPLHGASEADSKQLAMLPRRPDASTTVVITSQTPFTDGLNTRAGLLLPEDESSPRAAGVAAKRASGEPHELSAPSSSCDSHLKSRDRTGDLDVDVVHLLPGTLLGKGAFAAVHAGTYRGEQVAVKLLLQGFGEQEACSEKVRSTLVAELEILARCRHQNVIRLLAACLGPPRPFMVLERMEISLDKLLYGRGEDALLPFKLVLHIATEIARGLEYLHPTILHRDLKPANVLIRDPWGPKPVVKLSDFGLSRLRATVLRTATPDAGTPAYLAPECFDVGNDSITHKADIWSFGTLLWECLAGERPWTGSTALEVAITVTMRRLRLPLPPRFTPGGRFDSRWPPRIVRMLTECFETDPQRRPAAAELVKRLVLVAEGAR</sequence>
<evidence type="ECO:0000313" key="10">
    <source>
        <dbReference type="EMBL" id="KAG2484607.1"/>
    </source>
</evidence>
<feature type="region of interest" description="Disordered" evidence="7">
    <location>
        <begin position="67"/>
        <end position="104"/>
    </location>
</feature>
<keyword evidence="4" id="KW-0418">Kinase</keyword>
<protein>
    <recommendedName>
        <fullName evidence="9">Protein kinase domain-containing protein</fullName>
    </recommendedName>
</protein>
<evidence type="ECO:0000256" key="8">
    <source>
        <dbReference type="SAM" id="Phobius"/>
    </source>
</evidence>
<dbReference type="PROSITE" id="PS00108">
    <property type="entry name" value="PROTEIN_KINASE_ST"/>
    <property type="match status" value="1"/>
</dbReference>
<evidence type="ECO:0000256" key="7">
    <source>
        <dbReference type="SAM" id="MobiDB-lite"/>
    </source>
</evidence>
<dbReference type="Proteomes" id="UP000612055">
    <property type="component" value="Unassembled WGS sequence"/>
</dbReference>
<feature type="region of interest" description="Disordered" evidence="7">
    <location>
        <begin position="223"/>
        <end position="260"/>
    </location>
</feature>
<dbReference type="PROSITE" id="PS50011">
    <property type="entry name" value="PROTEIN_KINASE_DOM"/>
    <property type="match status" value="1"/>
</dbReference>
<dbReference type="EMBL" id="JAEHOE010000146">
    <property type="protein sequence ID" value="KAG2484607.1"/>
    <property type="molecule type" value="Genomic_DNA"/>
</dbReference>
<name>A0A835XH83_9CHLO</name>
<dbReference type="InterPro" id="IPR051681">
    <property type="entry name" value="Ser/Thr_Kinases-Pseudokinases"/>
</dbReference>